<dbReference type="EMBL" id="RAPQ01000008">
    <property type="protein sequence ID" value="RKE03252.1"/>
    <property type="molecule type" value="Genomic_DNA"/>
</dbReference>
<dbReference type="GO" id="GO:0016853">
    <property type="term" value="F:isomerase activity"/>
    <property type="evidence" value="ECO:0007669"/>
    <property type="project" value="UniProtKB-KW"/>
</dbReference>
<evidence type="ECO:0000313" key="2">
    <source>
        <dbReference type="Proteomes" id="UP000284531"/>
    </source>
</evidence>
<reference evidence="1 2" key="1">
    <citation type="submission" date="2018-09" db="EMBL/GenBank/DDBJ databases">
        <title>Genomic Encyclopedia of Archaeal and Bacterial Type Strains, Phase II (KMG-II): from individual species to whole genera.</title>
        <authorList>
            <person name="Goeker M."/>
        </authorList>
    </citation>
    <scope>NUCLEOTIDE SEQUENCE [LARGE SCALE GENOMIC DNA]</scope>
    <source>
        <strain evidence="1 2">DSM 21950</strain>
    </source>
</reference>
<accession>A0A419X6B9</accession>
<sequence>MNGSSIFALIKTHNTNTNNKQLMREMSIDLIFMLTRDDKTVQDARQYVKEIVAEGVKHIGFKDVGLPFEDLKELTQDLRQAGVTVYLEVVSLDSESEINSAKVAMDLNVDYLLGGTRPELIAPLVKDHSLKYYPFVGRVEDHPSILKGSITEIATQAEEITSLDGVDGLDLLAYRHVEEDIPSLIKEVCKLSKKPIIVAGSIDSVSRIEAVKATKAAAFTVGTAAFERSFPANRSGVGGQVECILKTCAS</sequence>
<keyword evidence="2" id="KW-1185">Reference proteome</keyword>
<gene>
    <name evidence="1" type="ORF">BXY64_0245</name>
</gene>
<keyword evidence="1" id="KW-0413">Isomerase</keyword>
<evidence type="ECO:0000313" key="1">
    <source>
        <dbReference type="EMBL" id="RKE03252.1"/>
    </source>
</evidence>
<dbReference type="RefSeq" id="WP_211334385.1">
    <property type="nucleotide sequence ID" value="NZ_RAPQ01000008.1"/>
</dbReference>
<dbReference type="Proteomes" id="UP000284531">
    <property type="component" value="Unassembled WGS sequence"/>
</dbReference>
<name>A0A419X6B9_9BACT</name>
<protein>
    <submittedName>
        <fullName evidence="1">1-(5-phosphoribosyl)-5-[(5-phosphoribosylamino)methylideneamino] imidazole-4-carboxamide isomerase</fullName>
    </submittedName>
</protein>
<dbReference type="AlphaFoldDB" id="A0A419X6B9"/>
<organism evidence="1 2">
    <name type="scientific">Marinifilum flexuosum</name>
    <dbReference type="NCBI Taxonomy" id="1117708"/>
    <lineage>
        <taxon>Bacteria</taxon>
        <taxon>Pseudomonadati</taxon>
        <taxon>Bacteroidota</taxon>
        <taxon>Bacteroidia</taxon>
        <taxon>Marinilabiliales</taxon>
        <taxon>Marinifilaceae</taxon>
    </lineage>
</organism>
<comment type="caution">
    <text evidence="1">The sequence shown here is derived from an EMBL/GenBank/DDBJ whole genome shotgun (WGS) entry which is preliminary data.</text>
</comment>
<dbReference type="SUPFAM" id="SSF51395">
    <property type="entry name" value="FMN-linked oxidoreductases"/>
    <property type="match status" value="1"/>
</dbReference>
<proteinExistence type="predicted"/>